<evidence type="ECO:0000313" key="2">
    <source>
        <dbReference type="EMBL" id="WAC12595.1"/>
    </source>
</evidence>
<dbReference type="RefSeq" id="WP_244823295.1">
    <property type="nucleotide sequence ID" value="NZ_CP112998.1"/>
</dbReference>
<proteinExistence type="predicted"/>
<accession>A0A9E8N9S1</accession>
<keyword evidence="3" id="KW-1185">Reference proteome</keyword>
<evidence type="ECO:0000313" key="3">
    <source>
        <dbReference type="Proteomes" id="UP001164653"/>
    </source>
</evidence>
<dbReference type="Proteomes" id="UP001164653">
    <property type="component" value="Chromosome"/>
</dbReference>
<protein>
    <submittedName>
        <fullName evidence="2">Uncharacterized protein</fullName>
    </submittedName>
</protein>
<feature type="chain" id="PRO_5039459685" evidence="1">
    <location>
        <begin position="25"/>
        <end position="125"/>
    </location>
</feature>
<dbReference type="AlphaFoldDB" id="A0A9E8N9S1"/>
<reference evidence="2" key="1">
    <citation type="submission" date="2022-11" db="EMBL/GenBank/DDBJ databases">
        <title>Dyadobacter pollutisoli sp. nov., isolated from plastic dumped soil.</title>
        <authorList>
            <person name="Kim J.M."/>
            <person name="Kim K.R."/>
            <person name="Lee J.K."/>
            <person name="Hao L."/>
            <person name="Jeon C.O."/>
        </authorList>
    </citation>
    <scope>NUCLEOTIDE SEQUENCE</scope>
    <source>
        <strain evidence="2">U1</strain>
    </source>
</reference>
<feature type="signal peptide" evidence="1">
    <location>
        <begin position="1"/>
        <end position="24"/>
    </location>
</feature>
<organism evidence="2 3">
    <name type="scientific">Dyadobacter pollutisoli</name>
    <dbReference type="NCBI Taxonomy" id="2910158"/>
    <lineage>
        <taxon>Bacteria</taxon>
        <taxon>Pseudomonadati</taxon>
        <taxon>Bacteroidota</taxon>
        <taxon>Cytophagia</taxon>
        <taxon>Cytophagales</taxon>
        <taxon>Spirosomataceae</taxon>
        <taxon>Dyadobacter</taxon>
    </lineage>
</organism>
<evidence type="ECO:0000256" key="1">
    <source>
        <dbReference type="SAM" id="SignalP"/>
    </source>
</evidence>
<gene>
    <name evidence="2" type="ORF">ON006_01250</name>
</gene>
<sequence length="125" mass="14236">MKIYQILTSPILLAMTFFAYRVNAQVATNTELEEAKEAITASNEMVLCSTTENFWYSGKRPPKAGKCTGIRLVVIISDRLIRVFRHLSFFNNGKVLVGVITEKSLLDKGLFVFIVYIISEFFFKI</sequence>
<name>A0A9E8N9S1_9BACT</name>
<keyword evidence="1" id="KW-0732">Signal</keyword>
<dbReference type="EMBL" id="CP112998">
    <property type="protein sequence ID" value="WAC12595.1"/>
    <property type="molecule type" value="Genomic_DNA"/>
</dbReference>
<dbReference type="KEGG" id="dpf:ON006_01250"/>